<dbReference type="NCBIfam" id="TIGR00785">
    <property type="entry name" value="dass"/>
    <property type="match status" value="1"/>
</dbReference>
<evidence type="ECO:0000256" key="6">
    <source>
        <dbReference type="SAM" id="Phobius"/>
    </source>
</evidence>
<keyword evidence="3 6" id="KW-0812">Transmembrane</keyword>
<dbReference type="GO" id="GO:0005886">
    <property type="term" value="C:plasma membrane"/>
    <property type="evidence" value="ECO:0007669"/>
    <property type="project" value="TreeGrafter"/>
</dbReference>
<evidence type="ECO:0000256" key="4">
    <source>
        <dbReference type="ARBA" id="ARBA00022989"/>
    </source>
</evidence>
<dbReference type="Pfam" id="PF03600">
    <property type="entry name" value="CitMHS"/>
    <property type="match status" value="1"/>
</dbReference>
<feature type="transmembrane region" description="Helical" evidence="6">
    <location>
        <begin position="364"/>
        <end position="382"/>
    </location>
</feature>
<dbReference type="GO" id="GO:1905039">
    <property type="term" value="P:carboxylic acid transmembrane transport"/>
    <property type="evidence" value="ECO:0007669"/>
    <property type="project" value="UniProtKB-ARBA"/>
</dbReference>
<feature type="transmembrane region" description="Helical" evidence="6">
    <location>
        <begin position="77"/>
        <end position="98"/>
    </location>
</feature>
<evidence type="ECO:0000256" key="1">
    <source>
        <dbReference type="ARBA" id="ARBA00004141"/>
    </source>
</evidence>
<feature type="transmembrane region" description="Helical" evidence="6">
    <location>
        <begin position="202"/>
        <end position="224"/>
    </location>
</feature>
<evidence type="ECO:0000256" key="2">
    <source>
        <dbReference type="ARBA" id="ARBA00022448"/>
    </source>
</evidence>
<proteinExistence type="predicted"/>
<feature type="transmembrane region" description="Helical" evidence="6">
    <location>
        <begin position="335"/>
        <end position="357"/>
    </location>
</feature>
<feature type="transmembrane region" description="Helical" evidence="6">
    <location>
        <begin position="122"/>
        <end position="151"/>
    </location>
</feature>
<dbReference type="GO" id="GO:0008514">
    <property type="term" value="F:organic anion transmembrane transporter activity"/>
    <property type="evidence" value="ECO:0007669"/>
    <property type="project" value="UniProtKB-ARBA"/>
</dbReference>
<feature type="domain" description="Citrate transporter-like" evidence="7">
    <location>
        <begin position="45"/>
        <end position="380"/>
    </location>
</feature>
<reference evidence="8" key="1">
    <citation type="submission" date="2016-10" db="EMBL/GenBank/DDBJ databases">
        <authorList>
            <person name="de Groot N.N."/>
        </authorList>
    </citation>
    <scope>NUCLEOTIDE SEQUENCE</scope>
</reference>
<feature type="transmembrane region" description="Helical" evidence="6">
    <location>
        <begin position="309"/>
        <end position="329"/>
    </location>
</feature>
<gene>
    <name evidence="8" type="ORF">MNB_SM-4-977</name>
</gene>
<feature type="transmembrane region" description="Helical" evidence="6">
    <location>
        <begin position="249"/>
        <end position="266"/>
    </location>
</feature>
<keyword evidence="5 6" id="KW-0472">Membrane</keyword>
<name>A0A1W1BZX8_9ZZZZ</name>
<keyword evidence="4 6" id="KW-1133">Transmembrane helix</keyword>
<feature type="transmembrane region" description="Helical" evidence="6">
    <location>
        <begin position="12"/>
        <end position="29"/>
    </location>
</feature>
<evidence type="ECO:0000259" key="7">
    <source>
        <dbReference type="Pfam" id="PF03600"/>
    </source>
</evidence>
<dbReference type="AlphaFoldDB" id="A0A1W1BZX8"/>
<dbReference type="EMBL" id="FPHF01000046">
    <property type="protein sequence ID" value="SFV59027.1"/>
    <property type="molecule type" value="Genomic_DNA"/>
</dbReference>
<organism evidence="8">
    <name type="scientific">hydrothermal vent metagenome</name>
    <dbReference type="NCBI Taxonomy" id="652676"/>
    <lineage>
        <taxon>unclassified sequences</taxon>
        <taxon>metagenomes</taxon>
        <taxon>ecological metagenomes</taxon>
    </lineage>
</organism>
<protein>
    <submittedName>
        <fullName evidence="8">Sodium-dependent transporter</fullName>
    </submittedName>
</protein>
<dbReference type="InterPro" id="IPR004680">
    <property type="entry name" value="Cit_transptr-like_dom"/>
</dbReference>
<dbReference type="PANTHER" id="PTHR10283">
    <property type="entry name" value="SOLUTE CARRIER FAMILY 13 MEMBER"/>
    <property type="match status" value="1"/>
</dbReference>
<comment type="subcellular location">
    <subcellularLocation>
        <location evidence="1">Membrane</location>
        <topology evidence="1">Multi-pass membrane protein</topology>
    </subcellularLocation>
</comment>
<feature type="transmembrane region" description="Helical" evidence="6">
    <location>
        <begin position="427"/>
        <end position="447"/>
    </location>
</feature>
<evidence type="ECO:0000256" key="3">
    <source>
        <dbReference type="ARBA" id="ARBA00022692"/>
    </source>
</evidence>
<evidence type="ECO:0000313" key="8">
    <source>
        <dbReference type="EMBL" id="SFV59027.1"/>
    </source>
</evidence>
<feature type="transmembrane region" description="Helical" evidence="6">
    <location>
        <begin position="35"/>
        <end position="65"/>
    </location>
</feature>
<evidence type="ECO:0000256" key="5">
    <source>
        <dbReference type="ARBA" id="ARBA00023136"/>
    </source>
</evidence>
<dbReference type="PANTHER" id="PTHR10283:SF82">
    <property type="entry name" value="SOLUTE CARRIER FAMILY 13 MEMBER 2"/>
    <property type="match status" value="1"/>
</dbReference>
<dbReference type="InterPro" id="IPR001898">
    <property type="entry name" value="SLC13A/DASS"/>
</dbReference>
<feature type="transmembrane region" description="Helical" evidence="6">
    <location>
        <begin position="163"/>
        <end position="182"/>
    </location>
</feature>
<feature type="transmembrane region" description="Helical" evidence="6">
    <location>
        <begin position="278"/>
        <end position="297"/>
    </location>
</feature>
<sequence length="452" mass="49276">MIQHLPQIKKILIALLVGLVIFFLANTIFNTTQSSLLGVIAMLVTLWTNEGLALGVVSLLPILLFPALEIINTKATAVNYAHPIIFLFFGGFLLAIGVEKTKLHIYISNKILNFFPATPRGMIFSLSITSALLSSILSNTTTTLLLISIAIFLTDNLRLKMRFALSIAYGANIGGILTPIGTPPNLVLLGIMEDKGMEMIPFFQWIYMAAPLVFIMLTVMSYLLSIGTKDIEITHSVDIKPLNKEQKKVVYVLFSLVGLLLVNASIKPYWGGLGLSETGILLGFGVLLFMPPFNILEWKEDNGKIPYEIILLFGAGFSIAKAFSSVGLADEVASYLISIIDLPPVMLLLCVALLITFTTEVTSNVAMISIMLPVVYSVSELAGVNTTLFMMVATMCASYAFMLPIATPPNAIAMSTGAIHVKDMIRYGIVLNILGVFVIVFIAEYFWKGVLS</sequence>
<keyword evidence="2" id="KW-0813">Transport</keyword>
<accession>A0A1W1BZX8</accession>